<dbReference type="Proteomes" id="UP001251870">
    <property type="component" value="Unassembled WGS sequence"/>
</dbReference>
<evidence type="ECO:0000313" key="1">
    <source>
        <dbReference type="EMBL" id="MDR8018373.1"/>
    </source>
</evidence>
<keyword evidence="2" id="KW-1185">Reference proteome</keyword>
<gene>
    <name evidence="1" type="ORF">RIL96_02165</name>
</gene>
<protein>
    <submittedName>
        <fullName evidence="1">Uncharacterized protein</fullName>
    </submittedName>
</protein>
<comment type="caution">
    <text evidence="1">The sequence shown here is derived from an EMBL/GenBank/DDBJ whole genome shotgun (WGS) entry which is preliminary data.</text>
</comment>
<sequence length="96" mass="11111">MTMQSVHLTLRLTHHGSVLIFQQELDSTLIDGYTGEHLLRSEEGFAFQIDHVEHIVSDENEAEQMILDLSQPVDEEGLHRDPVMALLRHGWREQPR</sequence>
<reference evidence="1 2" key="1">
    <citation type="submission" date="2023-09" db="EMBL/GenBank/DDBJ databases">
        <title>Description of three actinobacteria isolated from air of manufacturing shop in a pharmaceutical factory.</title>
        <authorList>
            <person name="Zhang D.-F."/>
        </authorList>
    </citation>
    <scope>NUCLEOTIDE SEQUENCE [LARGE SCALE GENOMIC DNA]</scope>
    <source>
        <strain evidence="1 2">LY-0111</strain>
    </source>
</reference>
<evidence type="ECO:0000313" key="2">
    <source>
        <dbReference type="Proteomes" id="UP001251870"/>
    </source>
</evidence>
<accession>A0ABU2DPD9</accession>
<proteinExistence type="predicted"/>
<dbReference type="RefSeq" id="WP_310547348.1">
    <property type="nucleotide sequence ID" value="NZ_JAVKGR010000001.1"/>
</dbReference>
<organism evidence="1 2">
    <name type="scientific">Nesterenkonia aerolata</name>
    <dbReference type="NCBI Taxonomy" id="3074079"/>
    <lineage>
        <taxon>Bacteria</taxon>
        <taxon>Bacillati</taxon>
        <taxon>Actinomycetota</taxon>
        <taxon>Actinomycetes</taxon>
        <taxon>Micrococcales</taxon>
        <taxon>Micrococcaceae</taxon>
        <taxon>Nesterenkonia</taxon>
    </lineage>
</organism>
<dbReference type="EMBL" id="JAVKGR010000001">
    <property type="protein sequence ID" value="MDR8018373.1"/>
    <property type="molecule type" value="Genomic_DNA"/>
</dbReference>
<name>A0ABU2DPD9_9MICC</name>